<sequence length="107" mass="11565">APVAERARLSPATDAASLVTAGIEPTLAPAMLADNGVTTVDGRAAAAAATLVDLETPGADTEYWLGYRNFYVITRYNRSSFYAMSVFELAEALRLGRLVEEIRAERR</sequence>
<reference evidence="2 3" key="1">
    <citation type="submission" date="2012-09" db="EMBL/GenBank/DDBJ databases">
        <title>Draft Genome Sequences of 6 Strains from Genus Thauera.</title>
        <authorList>
            <person name="Liu B."/>
            <person name="Shapleigh J.P."/>
            <person name="Frostegard A.H."/>
        </authorList>
    </citation>
    <scope>NUCLEOTIDE SEQUENCE [LARGE SCALE GENOMIC DNA]</scope>
    <source>
        <strain evidence="2 3">B4P</strain>
    </source>
</reference>
<comment type="caution">
    <text evidence="2">The sequence shown here is derived from an EMBL/GenBank/DDBJ whole genome shotgun (WGS) entry which is preliminary data.</text>
</comment>
<organism evidence="2 3">
    <name type="scientific">Thauera phenylacetica B4P</name>
    <dbReference type="NCBI Taxonomy" id="1234382"/>
    <lineage>
        <taxon>Bacteria</taxon>
        <taxon>Pseudomonadati</taxon>
        <taxon>Pseudomonadota</taxon>
        <taxon>Betaproteobacteria</taxon>
        <taxon>Rhodocyclales</taxon>
        <taxon>Zoogloeaceae</taxon>
        <taxon>Thauera</taxon>
    </lineage>
</organism>
<accession>N6YUZ6</accession>
<gene>
    <name evidence="2" type="ORF">C667_19388</name>
</gene>
<evidence type="ECO:0000313" key="2">
    <source>
        <dbReference type="EMBL" id="ENO95355.1"/>
    </source>
</evidence>
<dbReference type="AlphaFoldDB" id="N6YUZ6"/>
<dbReference type="PANTHER" id="PTHR30163:SF9">
    <property type="entry name" value="MEMBRANE-BOUND LYTIC MUREIN TRANSGLYCOSYLASE B"/>
    <property type="match status" value="1"/>
</dbReference>
<dbReference type="InterPro" id="IPR031304">
    <property type="entry name" value="SLT_2"/>
</dbReference>
<dbReference type="GO" id="GO:0009253">
    <property type="term" value="P:peptidoglycan catabolic process"/>
    <property type="evidence" value="ECO:0007669"/>
    <property type="project" value="TreeGrafter"/>
</dbReference>
<dbReference type="RefSeq" id="WP_004376542.1">
    <property type="nucleotide sequence ID" value="NZ_AMXF01000231.1"/>
</dbReference>
<dbReference type="SUPFAM" id="SSF53955">
    <property type="entry name" value="Lysozyme-like"/>
    <property type="match status" value="1"/>
</dbReference>
<dbReference type="PANTHER" id="PTHR30163">
    <property type="entry name" value="MEMBRANE-BOUND LYTIC MUREIN TRANSGLYCOSYLASE B"/>
    <property type="match status" value="1"/>
</dbReference>
<proteinExistence type="predicted"/>
<dbReference type="EMBL" id="AMXF01000231">
    <property type="protein sequence ID" value="ENO95355.1"/>
    <property type="molecule type" value="Genomic_DNA"/>
</dbReference>
<feature type="non-terminal residue" evidence="2">
    <location>
        <position position="1"/>
    </location>
</feature>
<dbReference type="InterPro" id="IPR043426">
    <property type="entry name" value="MltB-like"/>
</dbReference>
<protein>
    <submittedName>
        <fullName evidence="2">Lytic murein transglycosylase B</fullName>
    </submittedName>
</protein>
<dbReference type="Pfam" id="PF13406">
    <property type="entry name" value="SLT_2"/>
    <property type="match status" value="1"/>
</dbReference>
<feature type="domain" description="Transglycosylase SLT" evidence="1">
    <location>
        <begin position="3"/>
        <end position="91"/>
    </location>
</feature>
<evidence type="ECO:0000313" key="3">
    <source>
        <dbReference type="Proteomes" id="UP000013047"/>
    </source>
</evidence>
<evidence type="ECO:0000259" key="1">
    <source>
        <dbReference type="Pfam" id="PF13406"/>
    </source>
</evidence>
<dbReference type="Gene3D" id="1.10.530.10">
    <property type="match status" value="1"/>
</dbReference>
<name>N6YUZ6_9RHOO</name>
<dbReference type="GO" id="GO:0008933">
    <property type="term" value="F:peptidoglycan lytic transglycosylase activity"/>
    <property type="evidence" value="ECO:0007669"/>
    <property type="project" value="TreeGrafter"/>
</dbReference>
<dbReference type="InterPro" id="IPR023346">
    <property type="entry name" value="Lysozyme-like_dom_sf"/>
</dbReference>
<keyword evidence="3" id="KW-1185">Reference proteome</keyword>
<dbReference type="Proteomes" id="UP000013047">
    <property type="component" value="Unassembled WGS sequence"/>
</dbReference>